<feature type="signal peptide" evidence="1">
    <location>
        <begin position="1"/>
        <end position="21"/>
    </location>
</feature>
<protein>
    <recommendedName>
        <fullName evidence="4">Twin-arginine translocation signal domain-containing protein</fullName>
    </recommendedName>
</protein>
<evidence type="ECO:0000313" key="2">
    <source>
        <dbReference type="EMBL" id="UOK71721.1"/>
    </source>
</evidence>
<dbReference type="PROSITE" id="PS51318">
    <property type="entry name" value="TAT"/>
    <property type="match status" value="1"/>
</dbReference>
<organism evidence="2 3">
    <name type="scientific">Ancylobacter polymorphus</name>
    <dbReference type="NCBI Taxonomy" id="223390"/>
    <lineage>
        <taxon>Bacteria</taxon>
        <taxon>Pseudomonadati</taxon>
        <taxon>Pseudomonadota</taxon>
        <taxon>Alphaproteobacteria</taxon>
        <taxon>Hyphomicrobiales</taxon>
        <taxon>Xanthobacteraceae</taxon>
        <taxon>Ancylobacter</taxon>
    </lineage>
</organism>
<feature type="chain" id="PRO_5038804302" description="Twin-arginine translocation signal domain-containing protein" evidence="1">
    <location>
        <begin position="22"/>
        <end position="85"/>
    </location>
</feature>
<name>A0A9E7D785_9HYPH</name>
<dbReference type="Proteomes" id="UP000831684">
    <property type="component" value="Chromosome"/>
</dbReference>
<reference evidence="2" key="1">
    <citation type="submission" date="2021-09" db="EMBL/GenBank/DDBJ databases">
        <title>Network and meta-omics reveal the key degrader and cooperation patterns in an efficient 1,4-dioxane-degrading microbial community.</title>
        <authorList>
            <person name="Dai C."/>
        </authorList>
    </citation>
    <scope>NUCLEOTIDE SEQUENCE</scope>
    <source>
        <strain evidence="2">ZM13</strain>
    </source>
</reference>
<sequence length="85" mass="8776">MLSRRTMIRALGFGAPAAAVAAAVPSEVLAPMVKGAVVDLDIVWPSAIEVDQGTIPAGQITVGKIVSSDGRICLDFEDGSFTIFS</sequence>
<evidence type="ECO:0000256" key="1">
    <source>
        <dbReference type="SAM" id="SignalP"/>
    </source>
</evidence>
<evidence type="ECO:0008006" key="4">
    <source>
        <dbReference type="Google" id="ProtNLM"/>
    </source>
</evidence>
<evidence type="ECO:0000313" key="3">
    <source>
        <dbReference type="Proteomes" id="UP000831684"/>
    </source>
</evidence>
<dbReference type="InterPro" id="IPR006311">
    <property type="entry name" value="TAT_signal"/>
</dbReference>
<dbReference type="KEGG" id="apol:K9D25_03060"/>
<dbReference type="AlphaFoldDB" id="A0A9E7D785"/>
<dbReference type="EMBL" id="CP083239">
    <property type="protein sequence ID" value="UOK71721.1"/>
    <property type="molecule type" value="Genomic_DNA"/>
</dbReference>
<keyword evidence="1" id="KW-0732">Signal</keyword>
<dbReference type="RefSeq" id="WP_244379116.1">
    <property type="nucleotide sequence ID" value="NZ_CP083239.1"/>
</dbReference>
<gene>
    <name evidence="2" type="ORF">K9D25_03060</name>
</gene>
<proteinExistence type="predicted"/>
<accession>A0A9E7D785</accession>